<keyword evidence="7" id="KW-0675">Receptor</keyword>
<evidence type="ECO:0000313" key="13">
    <source>
        <dbReference type="Proteomes" id="UP000663828"/>
    </source>
</evidence>
<evidence type="ECO:0000256" key="8">
    <source>
        <dbReference type="ARBA" id="ARBA00023224"/>
    </source>
</evidence>
<dbReference type="EMBL" id="CAJNOJ010000110">
    <property type="protein sequence ID" value="CAF1132588.1"/>
    <property type="molecule type" value="Genomic_DNA"/>
</dbReference>
<proteinExistence type="predicted"/>
<evidence type="ECO:0000256" key="7">
    <source>
        <dbReference type="ARBA" id="ARBA00023170"/>
    </source>
</evidence>
<keyword evidence="13" id="KW-1185">Reference proteome</keyword>
<sequence>MERIKFWVYLCFLIPSLICSVFLLSYLLSNRTLRTALHNHAIIVFLLIGLFYQATLYPWMLYYYNYEGIWYRSSLFCTIWTFIDWGLYYTQMILFAWASMERHILIFHHNWLLTRQKRLFVHYLPLVMLLLYCLVYYIVTIFFPPCENTFDVTQMTCVVLCYLFQSFALYTYDTLVHQVLPNLIIVIFSIALLLRVHWQKKRVGKSLQWRKHWKMTGQMLFISTIYLLFALPITLMNLLHLCGLSRNVSAQLMDYLFVFNYCMILLWPFACAWSLPQLKYKLKSVFDFRRQTRPVGPVTLYAGRTILQQTLSS</sequence>
<evidence type="ECO:0000256" key="6">
    <source>
        <dbReference type="ARBA" id="ARBA00023136"/>
    </source>
</evidence>
<dbReference type="OrthoDB" id="10009680at2759"/>
<dbReference type="GO" id="GO:0004930">
    <property type="term" value="F:G protein-coupled receptor activity"/>
    <property type="evidence" value="ECO:0007669"/>
    <property type="project" value="UniProtKB-KW"/>
</dbReference>
<evidence type="ECO:0000256" key="1">
    <source>
        <dbReference type="ARBA" id="ARBA00004651"/>
    </source>
</evidence>
<keyword evidence="8" id="KW-0807">Transducer</keyword>
<feature type="transmembrane region" description="Helical" evidence="9">
    <location>
        <begin position="6"/>
        <end position="28"/>
    </location>
</feature>
<dbReference type="PROSITE" id="PS50262">
    <property type="entry name" value="G_PROTEIN_RECEP_F1_2"/>
    <property type="match status" value="1"/>
</dbReference>
<dbReference type="Pfam" id="PF00001">
    <property type="entry name" value="7tm_1"/>
    <property type="match status" value="1"/>
</dbReference>
<dbReference type="InterPro" id="IPR000276">
    <property type="entry name" value="GPCR_Rhodpsn"/>
</dbReference>
<dbReference type="PANTHER" id="PTHR24228">
    <property type="entry name" value="B2 BRADYKININ RECEPTOR/ANGIOTENSIN II RECEPTOR"/>
    <property type="match status" value="1"/>
</dbReference>
<evidence type="ECO:0000313" key="11">
    <source>
        <dbReference type="EMBL" id="CAF0813705.1"/>
    </source>
</evidence>
<dbReference type="InterPro" id="IPR017452">
    <property type="entry name" value="GPCR_Rhodpsn_7TM"/>
</dbReference>
<dbReference type="PANTHER" id="PTHR24228:SF59">
    <property type="entry name" value="NEUROPEPTIDE RECEPTOR 15"/>
    <property type="match status" value="1"/>
</dbReference>
<feature type="transmembrane region" description="Helical" evidence="9">
    <location>
        <begin position="219"/>
        <end position="240"/>
    </location>
</feature>
<feature type="domain" description="G-protein coupled receptors family 1 profile" evidence="10">
    <location>
        <begin position="19"/>
        <end position="239"/>
    </location>
</feature>
<evidence type="ECO:0000256" key="2">
    <source>
        <dbReference type="ARBA" id="ARBA00022475"/>
    </source>
</evidence>
<keyword evidence="2" id="KW-1003">Cell membrane</keyword>
<keyword evidence="6 9" id="KW-0472">Membrane</keyword>
<dbReference type="Proteomes" id="UP000663828">
    <property type="component" value="Unassembled WGS sequence"/>
</dbReference>
<comment type="caution">
    <text evidence="11">The sequence shown here is derived from an EMBL/GenBank/DDBJ whole genome shotgun (WGS) entry which is preliminary data.</text>
</comment>
<evidence type="ECO:0000313" key="12">
    <source>
        <dbReference type="EMBL" id="CAF1132588.1"/>
    </source>
</evidence>
<accession>A0A813TVC8</accession>
<feature type="transmembrane region" description="Helical" evidence="9">
    <location>
        <begin position="252"/>
        <end position="275"/>
    </location>
</feature>
<dbReference type="AlphaFoldDB" id="A0A813TVC8"/>
<gene>
    <name evidence="12" type="ORF">EDS130_LOCUS21659</name>
    <name evidence="11" type="ORF">XAT740_LOCUS3598</name>
</gene>
<feature type="transmembrane region" description="Helical" evidence="9">
    <location>
        <begin position="40"/>
        <end position="59"/>
    </location>
</feature>
<feature type="transmembrane region" description="Helical" evidence="9">
    <location>
        <begin position="119"/>
        <end position="143"/>
    </location>
</feature>
<evidence type="ECO:0000256" key="4">
    <source>
        <dbReference type="ARBA" id="ARBA00022989"/>
    </source>
</evidence>
<evidence type="ECO:0000256" key="3">
    <source>
        <dbReference type="ARBA" id="ARBA00022692"/>
    </source>
</evidence>
<dbReference type="Proteomes" id="UP000663852">
    <property type="component" value="Unassembled WGS sequence"/>
</dbReference>
<feature type="transmembrane region" description="Helical" evidence="9">
    <location>
        <begin position="179"/>
        <end position="198"/>
    </location>
</feature>
<dbReference type="SUPFAM" id="SSF81321">
    <property type="entry name" value="Family A G protein-coupled receptor-like"/>
    <property type="match status" value="1"/>
</dbReference>
<organism evidence="11 13">
    <name type="scientific">Adineta ricciae</name>
    <name type="common">Rotifer</name>
    <dbReference type="NCBI Taxonomy" id="249248"/>
    <lineage>
        <taxon>Eukaryota</taxon>
        <taxon>Metazoa</taxon>
        <taxon>Spiralia</taxon>
        <taxon>Gnathifera</taxon>
        <taxon>Rotifera</taxon>
        <taxon>Eurotatoria</taxon>
        <taxon>Bdelloidea</taxon>
        <taxon>Adinetida</taxon>
        <taxon>Adinetidae</taxon>
        <taxon>Adineta</taxon>
    </lineage>
</organism>
<evidence type="ECO:0000259" key="10">
    <source>
        <dbReference type="PROSITE" id="PS50262"/>
    </source>
</evidence>
<evidence type="ECO:0000256" key="9">
    <source>
        <dbReference type="SAM" id="Phobius"/>
    </source>
</evidence>
<comment type="subcellular location">
    <subcellularLocation>
        <location evidence="1">Cell membrane</location>
        <topology evidence="1">Multi-pass membrane protein</topology>
    </subcellularLocation>
</comment>
<dbReference type="GO" id="GO:0005886">
    <property type="term" value="C:plasma membrane"/>
    <property type="evidence" value="ECO:0007669"/>
    <property type="project" value="UniProtKB-SubCell"/>
</dbReference>
<keyword evidence="3 9" id="KW-0812">Transmembrane</keyword>
<dbReference type="Gene3D" id="1.20.1070.10">
    <property type="entry name" value="Rhodopsin 7-helix transmembrane proteins"/>
    <property type="match status" value="1"/>
</dbReference>
<feature type="transmembrane region" description="Helical" evidence="9">
    <location>
        <begin position="79"/>
        <end position="98"/>
    </location>
</feature>
<dbReference type="CDD" id="cd00637">
    <property type="entry name" value="7tm_classA_rhodopsin-like"/>
    <property type="match status" value="1"/>
</dbReference>
<reference evidence="11" key="1">
    <citation type="submission" date="2021-02" db="EMBL/GenBank/DDBJ databases">
        <authorList>
            <person name="Nowell W R."/>
        </authorList>
    </citation>
    <scope>NUCLEOTIDE SEQUENCE</scope>
</reference>
<keyword evidence="5" id="KW-0297">G-protein coupled receptor</keyword>
<evidence type="ECO:0000256" key="5">
    <source>
        <dbReference type="ARBA" id="ARBA00023040"/>
    </source>
</evidence>
<keyword evidence="4 9" id="KW-1133">Transmembrane helix</keyword>
<protein>
    <recommendedName>
        <fullName evidence="10">G-protein coupled receptors family 1 profile domain-containing protein</fullName>
    </recommendedName>
</protein>
<name>A0A813TVC8_ADIRI</name>
<dbReference type="EMBL" id="CAJNOR010000139">
    <property type="protein sequence ID" value="CAF0813705.1"/>
    <property type="molecule type" value="Genomic_DNA"/>
</dbReference>